<dbReference type="PROSITE" id="PS01124">
    <property type="entry name" value="HTH_ARAC_FAMILY_2"/>
    <property type="match status" value="1"/>
</dbReference>
<keyword evidence="2" id="KW-0238">DNA-binding</keyword>
<evidence type="ECO:0000313" key="6">
    <source>
        <dbReference type="Proteomes" id="UP000618943"/>
    </source>
</evidence>
<evidence type="ECO:0000313" key="5">
    <source>
        <dbReference type="EMBL" id="MBK3494143.1"/>
    </source>
</evidence>
<gene>
    <name evidence="5" type="ORF">JFL43_04570</name>
</gene>
<dbReference type="Gene3D" id="1.10.10.60">
    <property type="entry name" value="Homeodomain-like"/>
    <property type="match status" value="2"/>
</dbReference>
<dbReference type="EMBL" id="JAEOAH010000004">
    <property type="protein sequence ID" value="MBK3494143.1"/>
    <property type="molecule type" value="Genomic_DNA"/>
</dbReference>
<dbReference type="PROSITE" id="PS00041">
    <property type="entry name" value="HTH_ARAC_FAMILY_1"/>
    <property type="match status" value="1"/>
</dbReference>
<evidence type="ECO:0000256" key="2">
    <source>
        <dbReference type="ARBA" id="ARBA00023125"/>
    </source>
</evidence>
<dbReference type="Gene3D" id="2.60.120.260">
    <property type="entry name" value="Galactose-binding domain-like"/>
    <property type="match status" value="1"/>
</dbReference>
<name>A0ABS1H414_9BACL</name>
<comment type="caution">
    <text evidence="5">The sequence shown here is derived from an EMBL/GenBank/DDBJ whole genome shotgun (WGS) entry which is preliminary data.</text>
</comment>
<accession>A0ABS1H414</accession>
<dbReference type="SMART" id="SM00342">
    <property type="entry name" value="HTH_ARAC"/>
    <property type="match status" value="1"/>
</dbReference>
<evidence type="ECO:0000259" key="4">
    <source>
        <dbReference type="PROSITE" id="PS01124"/>
    </source>
</evidence>
<dbReference type="PANTHER" id="PTHR47504">
    <property type="entry name" value="RIGHT ORIGIN-BINDING PROTEIN"/>
    <property type="match status" value="1"/>
</dbReference>
<keyword evidence="6" id="KW-1185">Reference proteome</keyword>
<dbReference type="PANTHER" id="PTHR47504:SF6">
    <property type="entry name" value="ARAC-FAMILY TRANSCRIPTIONAL REGULATOR"/>
    <property type="match status" value="1"/>
</dbReference>
<keyword evidence="3" id="KW-0804">Transcription</keyword>
<reference evidence="5 6" key="1">
    <citation type="submission" date="2020-12" db="EMBL/GenBank/DDBJ databases">
        <title>YIM B01967 draft genome.</title>
        <authorList>
            <person name="Yan X."/>
        </authorList>
    </citation>
    <scope>NUCLEOTIDE SEQUENCE [LARGE SCALE GENOMIC DNA]</scope>
    <source>
        <strain evidence="5 6">YIM B01967</strain>
    </source>
</reference>
<keyword evidence="1" id="KW-0805">Transcription regulation</keyword>
<evidence type="ECO:0000256" key="3">
    <source>
        <dbReference type="ARBA" id="ARBA00023163"/>
    </source>
</evidence>
<sequence>MYYSEVTQKTISYIESNLTEEIQLDTFPSVIGYSKYHLLRIFKQETGKSIGEYIRLRRTAMAATLLLHTDESILTIAFLLQFQSQEAFTRAFKEVYDLPPGKYRKLMQAVRMIEEEKTMNTSEQIKGWSLSGSNPELYDFVVDGDVFHTGTKSGLLFAKGEANVQQFATIMQGFQAHDYKGKRLKLSCFLKTENVTKCGAWLRIDNNSGDTIQFDNMDNRAIKETTDWNHYSIILDVPEESASIHFGVLLIGTGKVWADGFRFEEVNEKVATTNMLSQEHFPKQPSNLDFSE</sequence>
<dbReference type="InterPro" id="IPR018060">
    <property type="entry name" value="HTH_AraC"/>
</dbReference>
<dbReference type="InterPro" id="IPR050959">
    <property type="entry name" value="MarA-like"/>
</dbReference>
<dbReference type="RefSeq" id="WP_200748123.1">
    <property type="nucleotide sequence ID" value="NZ_JAEOAH010000004.1"/>
</dbReference>
<dbReference type="Proteomes" id="UP000618943">
    <property type="component" value="Unassembled WGS sequence"/>
</dbReference>
<dbReference type="Pfam" id="PF12833">
    <property type="entry name" value="HTH_18"/>
    <property type="match status" value="1"/>
</dbReference>
<feature type="domain" description="HTH araC/xylS-type" evidence="4">
    <location>
        <begin position="8"/>
        <end position="106"/>
    </location>
</feature>
<organism evidence="5 6">
    <name type="scientific">Viridibacillus soli</name>
    <dbReference type="NCBI Taxonomy" id="2798301"/>
    <lineage>
        <taxon>Bacteria</taxon>
        <taxon>Bacillati</taxon>
        <taxon>Bacillota</taxon>
        <taxon>Bacilli</taxon>
        <taxon>Bacillales</taxon>
        <taxon>Caryophanaceae</taxon>
        <taxon>Viridibacillus</taxon>
    </lineage>
</organism>
<dbReference type="SUPFAM" id="SSF46689">
    <property type="entry name" value="Homeodomain-like"/>
    <property type="match status" value="2"/>
</dbReference>
<protein>
    <submittedName>
        <fullName evidence="5">Helix-turn-helix transcriptional regulator</fullName>
    </submittedName>
</protein>
<proteinExistence type="predicted"/>
<dbReference type="InterPro" id="IPR018062">
    <property type="entry name" value="HTH_AraC-typ_CS"/>
</dbReference>
<dbReference type="InterPro" id="IPR009057">
    <property type="entry name" value="Homeodomain-like_sf"/>
</dbReference>
<evidence type="ECO:0000256" key="1">
    <source>
        <dbReference type="ARBA" id="ARBA00023015"/>
    </source>
</evidence>